<dbReference type="Proteomes" id="UP001304769">
    <property type="component" value="Unassembled WGS sequence"/>
</dbReference>
<dbReference type="RefSeq" id="WP_323278575.1">
    <property type="nucleotide sequence ID" value="NZ_JAYGGQ010000005.1"/>
</dbReference>
<evidence type="ECO:0000313" key="7">
    <source>
        <dbReference type="EMBL" id="MEA5454726.1"/>
    </source>
</evidence>
<dbReference type="InterPro" id="IPR036388">
    <property type="entry name" value="WH-like_DNA-bd_sf"/>
</dbReference>
<keyword evidence="8" id="KW-1185">Reference proteome</keyword>
<evidence type="ECO:0000256" key="1">
    <source>
        <dbReference type="ARBA" id="ARBA00004496"/>
    </source>
</evidence>
<reference evidence="7 8" key="1">
    <citation type="submission" date="2023-12" db="EMBL/GenBank/DDBJ databases">
        <title>Sinomonas terricola sp. nov, isolated from litchi orchard soil in Guangdong, PR China.</title>
        <authorList>
            <person name="Jiaxin W."/>
            <person name="Yang Z."/>
            <person name="Honghui Z."/>
        </authorList>
    </citation>
    <scope>NUCLEOTIDE SEQUENCE [LARGE SCALE GENOMIC DNA]</scope>
    <source>
        <strain evidence="7 8">JGH33</strain>
    </source>
</reference>
<comment type="subcellular location">
    <subcellularLocation>
        <location evidence="1">Cytoplasm</location>
    </subcellularLocation>
</comment>
<feature type="domain" description="HTH marR-type" evidence="6">
    <location>
        <begin position="8"/>
        <end position="139"/>
    </location>
</feature>
<comment type="caution">
    <text evidence="7">The sequence shown here is derived from an EMBL/GenBank/DDBJ whole genome shotgun (WGS) entry which is preliminary data.</text>
</comment>
<dbReference type="Gene3D" id="1.10.10.10">
    <property type="entry name" value="Winged helix-like DNA-binding domain superfamily/Winged helix DNA-binding domain"/>
    <property type="match status" value="1"/>
</dbReference>
<dbReference type="SUPFAM" id="SSF46785">
    <property type="entry name" value="Winged helix' DNA-binding domain"/>
    <property type="match status" value="1"/>
</dbReference>
<dbReference type="InterPro" id="IPR000835">
    <property type="entry name" value="HTH_MarR-typ"/>
</dbReference>
<dbReference type="PRINTS" id="PR00598">
    <property type="entry name" value="HTHMARR"/>
</dbReference>
<dbReference type="PROSITE" id="PS50995">
    <property type="entry name" value="HTH_MARR_2"/>
    <property type="match status" value="1"/>
</dbReference>
<dbReference type="InterPro" id="IPR039422">
    <property type="entry name" value="MarR/SlyA-like"/>
</dbReference>
<evidence type="ECO:0000313" key="8">
    <source>
        <dbReference type="Proteomes" id="UP001304769"/>
    </source>
</evidence>
<evidence type="ECO:0000256" key="3">
    <source>
        <dbReference type="ARBA" id="ARBA00023015"/>
    </source>
</evidence>
<dbReference type="SMART" id="SM00347">
    <property type="entry name" value="HTH_MARR"/>
    <property type="match status" value="1"/>
</dbReference>
<evidence type="ECO:0000256" key="2">
    <source>
        <dbReference type="ARBA" id="ARBA00022490"/>
    </source>
</evidence>
<keyword evidence="4" id="KW-0238">DNA-binding</keyword>
<dbReference type="PANTHER" id="PTHR33164:SF5">
    <property type="entry name" value="ORGANIC HYDROPEROXIDE RESISTANCE TRANSCRIPTIONAL REGULATOR"/>
    <property type="match status" value="1"/>
</dbReference>
<dbReference type="EMBL" id="JAYGGQ010000005">
    <property type="protein sequence ID" value="MEA5454726.1"/>
    <property type="molecule type" value="Genomic_DNA"/>
</dbReference>
<dbReference type="PANTHER" id="PTHR33164">
    <property type="entry name" value="TRANSCRIPTIONAL REGULATOR, MARR FAMILY"/>
    <property type="match status" value="1"/>
</dbReference>
<keyword evidence="3" id="KW-0805">Transcription regulation</keyword>
<dbReference type="InterPro" id="IPR036390">
    <property type="entry name" value="WH_DNA-bd_sf"/>
</dbReference>
<organism evidence="7 8">
    <name type="scientific">Sinomonas terricola</name>
    <dbReference type="NCBI Taxonomy" id="3110330"/>
    <lineage>
        <taxon>Bacteria</taxon>
        <taxon>Bacillati</taxon>
        <taxon>Actinomycetota</taxon>
        <taxon>Actinomycetes</taxon>
        <taxon>Micrococcales</taxon>
        <taxon>Micrococcaceae</taxon>
        <taxon>Sinomonas</taxon>
    </lineage>
</organism>
<dbReference type="InterPro" id="IPR055166">
    <property type="entry name" value="Transc_reg_Sar_Rot_HTH"/>
</dbReference>
<name>A0ABU5T4Y5_9MICC</name>
<keyword evidence="5" id="KW-0804">Transcription</keyword>
<proteinExistence type="predicted"/>
<accession>A0ABU5T4Y5</accession>
<evidence type="ECO:0000259" key="6">
    <source>
        <dbReference type="PROSITE" id="PS50995"/>
    </source>
</evidence>
<sequence length="144" mass="15723">MERSLELDDQLCFPLYAAARAVTRAYSQLLSDSGLTYPQYLVLLALWSSETPLSVGELGERLHLDSGTLTPLLKRLESAGRVSRRRDAADERRVLVALTESGEALRGEAASIPTEVAALVGIDDGQLEVLKGLLTTIIDRLESR</sequence>
<evidence type="ECO:0000256" key="4">
    <source>
        <dbReference type="ARBA" id="ARBA00023125"/>
    </source>
</evidence>
<protein>
    <submittedName>
        <fullName evidence="7">MarR family transcriptional regulator</fullName>
    </submittedName>
</protein>
<gene>
    <name evidence="7" type="ORF">SPF06_08335</name>
</gene>
<dbReference type="Pfam" id="PF22381">
    <property type="entry name" value="Staph_reg_Sar_Rot"/>
    <property type="match status" value="1"/>
</dbReference>
<keyword evidence="2" id="KW-0963">Cytoplasm</keyword>
<evidence type="ECO:0000256" key="5">
    <source>
        <dbReference type="ARBA" id="ARBA00023163"/>
    </source>
</evidence>